<dbReference type="PROSITE" id="PS50007">
    <property type="entry name" value="PIPLC_X_DOMAIN"/>
    <property type="match status" value="1"/>
</dbReference>
<sequence length="287" mass="33246">MEKSKRLYVKYLDKLCVEYSTRSVEIKFYALNESVCNKVIEIHAKNQEGNIILNQASFCNTIEFDDIVKTLKSDAFYSDDKKIIIYKMKCELICMYENIIERFIDRKNIDDSSLQSIKLGLMKICEFNDQELERFCLSLNPTNISEILNVGDIRCLDPKALSRYLLFLKDIKKEPLNNNLNLPCFIDSNDEFHLPTGIDGIDEDDLYTFIQDVTYCIKNSSSLVEVFHEFHCLDGRFNESMIVNQQNDILNVSHDDIDCDETSGHIVNFMDTKLIPYSNAKSLINDA</sequence>
<dbReference type="EMBL" id="PYMJ01000020">
    <property type="protein sequence ID" value="PSU46613.1"/>
    <property type="molecule type" value="Genomic_DNA"/>
</dbReference>
<reference evidence="2 3" key="1">
    <citation type="submission" date="2018-01" db="EMBL/GenBank/DDBJ databases">
        <title>Whole genome sequencing of Histamine producing bacteria.</title>
        <authorList>
            <person name="Butler K."/>
        </authorList>
    </citation>
    <scope>NUCLEOTIDE SEQUENCE [LARGE SCALE GENOMIC DNA]</scope>
    <source>
        <strain evidence="2 3">JCM 12947</strain>
    </source>
</reference>
<name>A0A2T3JCP0_9GAMM</name>
<keyword evidence="3" id="KW-1185">Reference proteome</keyword>
<dbReference type="Proteomes" id="UP000240987">
    <property type="component" value="Unassembled WGS sequence"/>
</dbReference>
<protein>
    <recommendedName>
        <fullName evidence="1">ABC-three component systems C-terminal domain-containing protein</fullName>
    </recommendedName>
</protein>
<organism evidence="2 3">
    <name type="scientific">Photobacterium frigidiphilum</name>
    <dbReference type="NCBI Taxonomy" id="264736"/>
    <lineage>
        <taxon>Bacteria</taxon>
        <taxon>Pseudomonadati</taxon>
        <taxon>Pseudomonadota</taxon>
        <taxon>Gammaproteobacteria</taxon>
        <taxon>Vibrionales</taxon>
        <taxon>Vibrionaceae</taxon>
        <taxon>Photobacterium</taxon>
    </lineage>
</organism>
<evidence type="ECO:0000313" key="3">
    <source>
        <dbReference type="Proteomes" id="UP000240987"/>
    </source>
</evidence>
<dbReference type="AlphaFoldDB" id="A0A2T3JCP0"/>
<feature type="domain" description="ABC-three component systems C-terminal" evidence="1">
    <location>
        <begin position="9"/>
        <end position="233"/>
    </location>
</feature>
<dbReference type="Pfam" id="PF20276">
    <property type="entry name" value="CTD1"/>
    <property type="match status" value="1"/>
</dbReference>
<comment type="caution">
    <text evidence="2">The sequence shown here is derived from an EMBL/GenBank/DDBJ whole genome shotgun (WGS) entry which is preliminary data.</text>
</comment>
<evidence type="ECO:0000259" key="1">
    <source>
        <dbReference type="Pfam" id="PF20276"/>
    </source>
</evidence>
<proteinExistence type="predicted"/>
<dbReference type="RefSeq" id="WP_107243976.1">
    <property type="nucleotide sequence ID" value="NZ_PYMJ01000020.1"/>
</dbReference>
<dbReference type="InterPro" id="IPR046920">
    <property type="entry name" value="ABC-3C_CTD1"/>
</dbReference>
<accession>A0A2T3JCP0</accession>
<evidence type="ECO:0000313" key="2">
    <source>
        <dbReference type="EMBL" id="PSU46613.1"/>
    </source>
</evidence>
<gene>
    <name evidence="2" type="ORF">C9J12_18050</name>
</gene>